<evidence type="ECO:0000256" key="1">
    <source>
        <dbReference type="ARBA" id="ARBA00010641"/>
    </source>
</evidence>
<evidence type="ECO:0000259" key="5">
    <source>
        <dbReference type="Pfam" id="PF04542"/>
    </source>
</evidence>
<dbReference type="GO" id="GO:0003677">
    <property type="term" value="F:DNA binding"/>
    <property type="evidence" value="ECO:0007669"/>
    <property type="project" value="InterPro"/>
</dbReference>
<evidence type="ECO:0000313" key="8">
    <source>
        <dbReference type="Proteomes" id="UP000266118"/>
    </source>
</evidence>
<dbReference type="GO" id="GO:0006352">
    <property type="term" value="P:DNA-templated transcription initiation"/>
    <property type="evidence" value="ECO:0007669"/>
    <property type="project" value="InterPro"/>
</dbReference>
<dbReference type="KEGG" id="ark:D6B99_08425"/>
<keyword evidence="8" id="KW-1185">Reference proteome</keyword>
<evidence type="ECO:0000313" key="7">
    <source>
        <dbReference type="EMBL" id="AYD47629.1"/>
    </source>
</evidence>
<dbReference type="Pfam" id="PF04542">
    <property type="entry name" value="Sigma70_r2"/>
    <property type="match status" value="1"/>
</dbReference>
<dbReference type="SUPFAM" id="SSF88659">
    <property type="entry name" value="Sigma3 and sigma4 domains of RNA polymerase sigma factors"/>
    <property type="match status" value="1"/>
</dbReference>
<dbReference type="Proteomes" id="UP000266118">
    <property type="component" value="Chromosome"/>
</dbReference>
<dbReference type="InterPro" id="IPR013249">
    <property type="entry name" value="RNA_pol_sigma70_r4_t2"/>
</dbReference>
<dbReference type="RefSeq" id="WP_119986959.1">
    <property type="nucleotide sequence ID" value="NZ_CP032489.1"/>
</dbReference>
<evidence type="ECO:0000256" key="4">
    <source>
        <dbReference type="ARBA" id="ARBA00023163"/>
    </source>
</evidence>
<dbReference type="InterPro" id="IPR014284">
    <property type="entry name" value="RNA_pol_sigma-70_dom"/>
</dbReference>
<dbReference type="EMBL" id="CP032489">
    <property type="protein sequence ID" value="AYD47629.1"/>
    <property type="molecule type" value="Genomic_DNA"/>
</dbReference>
<dbReference type="NCBIfam" id="TIGR02985">
    <property type="entry name" value="Sig70_bacteroi1"/>
    <property type="match status" value="1"/>
</dbReference>
<dbReference type="NCBIfam" id="TIGR02937">
    <property type="entry name" value="sigma70-ECF"/>
    <property type="match status" value="1"/>
</dbReference>
<dbReference type="InterPro" id="IPR036388">
    <property type="entry name" value="WH-like_DNA-bd_sf"/>
</dbReference>
<organism evidence="7 8">
    <name type="scientific">Arachidicoccus soli</name>
    <dbReference type="NCBI Taxonomy" id="2341117"/>
    <lineage>
        <taxon>Bacteria</taxon>
        <taxon>Pseudomonadati</taxon>
        <taxon>Bacteroidota</taxon>
        <taxon>Chitinophagia</taxon>
        <taxon>Chitinophagales</taxon>
        <taxon>Chitinophagaceae</taxon>
        <taxon>Arachidicoccus</taxon>
    </lineage>
</organism>
<feature type="domain" description="RNA polymerase sigma factor 70 region 4 type 2" evidence="6">
    <location>
        <begin position="123"/>
        <end position="168"/>
    </location>
</feature>
<dbReference type="AlphaFoldDB" id="A0A386HPP9"/>
<accession>A0A386HPP9</accession>
<feature type="domain" description="RNA polymerase sigma-70 region 2" evidence="5">
    <location>
        <begin position="25"/>
        <end position="91"/>
    </location>
</feature>
<dbReference type="InterPro" id="IPR013325">
    <property type="entry name" value="RNA_pol_sigma_r2"/>
</dbReference>
<sequence length="197" mass="22942">MNAIQENYCLIKDISKGDEQAFQKLFMYYKDKVYSIALVYSENSNDAEEVVQDIFLRIWKYRAKLMEINNLEAWLITITRNSSLTLLKKRALESKRKEGLSDYFPKYINDTTYLIEEKQLQGILEEALKHLSPRQRKIFELSKIQGKDRTSIAQSLGLSPATVSVHLTIAIRVVRNFLHGNIYKTSALLFLIKLILF</sequence>
<protein>
    <submittedName>
        <fullName evidence="7">RNA polymerase sigma-70 factor</fullName>
    </submittedName>
</protein>
<reference evidence="7 8" key="1">
    <citation type="submission" date="2018-09" db="EMBL/GenBank/DDBJ databases">
        <title>Arachidicoccus sp. nov., a bacterium isolated from soil.</title>
        <authorList>
            <person name="Weon H.-Y."/>
            <person name="Kwon S.-W."/>
            <person name="Lee S.A."/>
        </authorList>
    </citation>
    <scope>NUCLEOTIDE SEQUENCE [LARGE SCALE GENOMIC DNA]</scope>
    <source>
        <strain evidence="7 8">KIS59-12</strain>
    </source>
</reference>
<dbReference type="Pfam" id="PF08281">
    <property type="entry name" value="Sigma70_r4_2"/>
    <property type="match status" value="1"/>
</dbReference>
<dbReference type="OrthoDB" id="799938at2"/>
<keyword evidence="2" id="KW-0805">Transcription regulation</keyword>
<dbReference type="Gene3D" id="1.10.1740.10">
    <property type="match status" value="1"/>
</dbReference>
<gene>
    <name evidence="7" type="ORF">D6B99_08425</name>
</gene>
<dbReference type="SUPFAM" id="SSF88946">
    <property type="entry name" value="Sigma2 domain of RNA polymerase sigma factors"/>
    <property type="match status" value="1"/>
</dbReference>
<dbReference type="InterPro" id="IPR014327">
    <property type="entry name" value="RNA_pol_sigma70_bacteroid"/>
</dbReference>
<keyword evidence="4" id="KW-0804">Transcription</keyword>
<dbReference type="InterPro" id="IPR007627">
    <property type="entry name" value="RNA_pol_sigma70_r2"/>
</dbReference>
<dbReference type="InterPro" id="IPR039425">
    <property type="entry name" value="RNA_pol_sigma-70-like"/>
</dbReference>
<name>A0A386HPP9_9BACT</name>
<evidence type="ECO:0000256" key="2">
    <source>
        <dbReference type="ARBA" id="ARBA00023015"/>
    </source>
</evidence>
<evidence type="ECO:0000259" key="6">
    <source>
        <dbReference type="Pfam" id="PF08281"/>
    </source>
</evidence>
<dbReference type="InterPro" id="IPR013324">
    <property type="entry name" value="RNA_pol_sigma_r3/r4-like"/>
</dbReference>
<keyword evidence="3" id="KW-0731">Sigma factor</keyword>
<dbReference type="PANTHER" id="PTHR43133:SF46">
    <property type="entry name" value="RNA POLYMERASE SIGMA-70 FACTOR ECF SUBFAMILY"/>
    <property type="match status" value="1"/>
</dbReference>
<evidence type="ECO:0000256" key="3">
    <source>
        <dbReference type="ARBA" id="ARBA00023082"/>
    </source>
</evidence>
<comment type="similarity">
    <text evidence="1">Belongs to the sigma-70 factor family. ECF subfamily.</text>
</comment>
<dbReference type="GO" id="GO:0016987">
    <property type="term" value="F:sigma factor activity"/>
    <property type="evidence" value="ECO:0007669"/>
    <property type="project" value="UniProtKB-KW"/>
</dbReference>
<dbReference type="Gene3D" id="1.10.10.10">
    <property type="entry name" value="Winged helix-like DNA-binding domain superfamily/Winged helix DNA-binding domain"/>
    <property type="match status" value="1"/>
</dbReference>
<dbReference type="PANTHER" id="PTHR43133">
    <property type="entry name" value="RNA POLYMERASE ECF-TYPE SIGMA FACTO"/>
    <property type="match status" value="1"/>
</dbReference>
<proteinExistence type="inferred from homology"/>